<reference evidence="2 3" key="1">
    <citation type="submission" date="2022-11" db="EMBL/GenBank/DDBJ databases">
        <title>Genome Sequencing of Nocardia sp. ON39_IFM12276 and assembly.</title>
        <authorList>
            <person name="Shimojima M."/>
            <person name="Toyokawa M."/>
            <person name="Uesaka K."/>
        </authorList>
    </citation>
    <scope>NUCLEOTIDE SEQUENCE [LARGE SCALE GENOMIC DNA]</scope>
    <source>
        <strain evidence="2 3">IFM 12276</strain>
    </source>
</reference>
<sequence length="308" mass="34691">MMRQDTEPARLTESTFTPERTRAILDAACLVAGFDSTGAELLRHHTNAVYALTSKPVVVKIGRPNHVGHIDVVALVRWLEEQAVPTVPLVDTEQPLNLGGCPVTFWRYIDQERGITTAAELAEPLADLHACSSNPPIALPDKQIHDTITSIAHAIDTSRILMPEDRALLRARLDELAAREHGIQYTLMRGVIHGDAQHRNALWNNRTRQAVLCDWENAAIGQPEWDLVTIEIHCRRFGHPPHEYEAFSRVYGFDVRDWAGYEWLRDLRELRMITTNARKCGPGSATAAEVLRRVEALRDDAPITWNIL</sequence>
<dbReference type="RefSeq" id="WP_281875979.1">
    <property type="nucleotide sequence ID" value="NZ_AP026976.1"/>
</dbReference>
<dbReference type="Gene3D" id="3.90.1200.10">
    <property type="match status" value="1"/>
</dbReference>
<protein>
    <submittedName>
        <fullName evidence="2">Aminoglycoside phosphotransferase</fullName>
    </submittedName>
</protein>
<dbReference type="InterPro" id="IPR011009">
    <property type="entry name" value="Kinase-like_dom_sf"/>
</dbReference>
<feature type="domain" description="Aminoglycoside phosphotransferase" evidence="1">
    <location>
        <begin position="45"/>
        <end position="263"/>
    </location>
</feature>
<keyword evidence="3" id="KW-1185">Reference proteome</keyword>
<proteinExistence type="predicted"/>
<accession>A0ABN6UD79</accession>
<dbReference type="SUPFAM" id="SSF56112">
    <property type="entry name" value="Protein kinase-like (PK-like)"/>
    <property type="match status" value="1"/>
</dbReference>
<dbReference type="Proteomes" id="UP001317870">
    <property type="component" value="Chromosome"/>
</dbReference>
<name>A0ABN6UD79_9NOCA</name>
<evidence type="ECO:0000313" key="3">
    <source>
        <dbReference type="Proteomes" id="UP001317870"/>
    </source>
</evidence>
<gene>
    <name evidence="2" type="ORF">IFM12276_58980</name>
</gene>
<dbReference type="Pfam" id="PF01636">
    <property type="entry name" value="APH"/>
    <property type="match status" value="1"/>
</dbReference>
<dbReference type="EMBL" id="AP026978">
    <property type="protein sequence ID" value="BDU02870.1"/>
    <property type="molecule type" value="Genomic_DNA"/>
</dbReference>
<dbReference type="InterPro" id="IPR002575">
    <property type="entry name" value="Aminoglycoside_PTrfase"/>
</dbReference>
<organism evidence="2 3">
    <name type="scientific">Nocardia sputorum</name>
    <dbReference type="NCBI Taxonomy" id="2984338"/>
    <lineage>
        <taxon>Bacteria</taxon>
        <taxon>Bacillati</taxon>
        <taxon>Actinomycetota</taxon>
        <taxon>Actinomycetes</taxon>
        <taxon>Mycobacteriales</taxon>
        <taxon>Nocardiaceae</taxon>
        <taxon>Nocardia</taxon>
    </lineage>
</organism>
<evidence type="ECO:0000259" key="1">
    <source>
        <dbReference type="Pfam" id="PF01636"/>
    </source>
</evidence>
<evidence type="ECO:0000313" key="2">
    <source>
        <dbReference type="EMBL" id="BDU02870.1"/>
    </source>
</evidence>